<dbReference type="InterPro" id="IPR045864">
    <property type="entry name" value="aa-tRNA-synth_II/BPL/LPL"/>
</dbReference>
<evidence type="ECO:0000313" key="9">
    <source>
        <dbReference type="EMBL" id="MBA2133598.1"/>
    </source>
</evidence>
<keyword evidence="6 7" id="KW-0030">Aminoacyl-tRNA synthetase</keyword>
<evidence type="ECO:0000256" key="2">
    <source>
        <dbReference type="ARBA" id="ARBA00022598"/>
    </source>
</evidence>
<comment type="function">
    <text evidence="7">Catalyzes the attachment of L-aspartate to tRNA(Asp) in a two-step reaction: L-aspartate is first activated by ATP to form Asp-AMP and then transferred to the acceptor end of tRNA(Asp).</text>
</comment>
<dbReference type="AlphaFoldDB" id="A0A8J6I258"/>
<name>A0A8J6I258_9FIRM</name>
<dbReference type="InterPro" id="IPR004365">
    <property type="entry name" value="NA-bd_OB_tRNA"/>
</dbReference>
<gene>
    <name evidence="7 9" type="primary">aspS</name>
    <name evidence="9" type="ORF">G5B42_08610</name>
</gene>
<proteinExistence type="inferred from homology"/>
<dbReference type="InterPro" id="IPR004524">
    <property type="entry name" value="Asp-tRNA-ligase_1"/>
</dbReference>
<dbReference type="PROSITE" id="PS50862">
    <property type="entry name" value="AA_TRNA_LIGASE_II"/>
    <property type="match status" value="1"/>
</dbReference>
<dbReference type="CDD" id="cd00777">
    <property type="entry name" value="AspRS_core"/>
    <property type="match status" value="1"/>
</dbReference>
<comment type="catalytic activity">
    <reaction evidence="7">
        <text>tRNA(Asp) + L-aspartate + ATP = L-aspartyl-tRNA(Asp) + AMP + diphosphate</text>
        <dbReference type="Rhea" id="RHEA:19649"/>
        <dbReference type="Rhea" id="RHEA-COMP:9660"/>
        <dbReference type="Rhea" id="RHEA-COMP:9678"/>
        <dbReference type="ChEBI" id="CHEBI:29991"/>
        <dbReference type="ChEBI" id="CHEBI:30616"/>
        <dbReference type="ChEBI" id="CHEBI:33019"/>
        <dbReference type="ChEBI" id="CHEBI:78442"/>
        <dbReference type="ChEBI" id="CHEBI:78516"/>
        <dbReference type="ChEBI" id="CHEBI:456215"/>
        <dbReference type="EC" id="6.1.1.12"/>
    </reaction>
</comment>
<feature type="binding site" evidence="7">
    <location>
        <begin position="538"/>
        <end position="541"/>
    </location>
    <ligand>
        <name>ATP</name>
        <dbReference type="ChEBI" id="CHEBI:30616"/>
    </ligand>
</feature>
<comment type="subcellular location">
    <subcellularLocation>
        <location evidence="7">Cytoplasm</location>
    </subcellularLocation>
</comment>
<keyword evidence="3 7" id="KW-0547">Nucleotide-binding</keyword>
<evidence type="ECO:0000256" key="3">
    <source>
        <dbReference type="ARBA" id="ARBA00022741"/>
    </source>
</evidence>
<comment type="subunit">
    <text evidence="7">Homodimer.</text>
</comment>
<dbReference type="NCBIfam" id="TIGR00459">
    <property type="entry name" value="aspS_bact"/>
    <property type="match status" value="1"/>
</dbReference>
<dbReference type="GO" id="GO:0016740">
    <property type="term" value="F:transferase activity"/>
    <property type="evidence" value="ECO:0007669"/>
    <property type="project" value="UniProtKB-ARBA"/>
</dbReference>
<organism evidence="9 10">
    <name type="scientific">Capillibacterium thermochitinicola</name>
    <dbReference type="NCBI Taxonomy" id="2699427"/>
    <lineage>
        <taxon>Bacteria</taxon>
        <taxon>Bacillati</taxon>
        <taxon>Bacillota</taxon>
        <taxon>Capillibacterium</taxon>
    </lineage>
</organism>
<dbReference type="EC" id="6.1.1.12" evidence="7"/>
<evidence type="ECO:0000256" key="7">
    <source>
        <dbReference type="HAMAP-Rule" id="MF_00044"/>
    </source>
</evidence>
<dbReference type="Gene3D" id="3.30.930.10">
    <property type="entry name" value="Bira Bifunctional Protein, Domain 2"/>
    <property type="match status" value="1"/>
</dbReference>
<comment type="caution">
    <text evidence="9">The sequence shown here is derived from an EMBL/GenBank/DDBJ whole genome shotgun (WGS) entry which is preliminary data.</text>
</comment>
<evidence type="ECO:0000313" key="10">
    <source>
        <dbReference type="Proteomes" id="UP000657177"/>
    </source>
</evidence>
<dbReference type="PRINTS" id="PR01042">
    <property type="entry name" value="TRNASYNTHASP"/>
</dbReference>
<feature type="binding site" evidence="7">
    <location>
        <begin position="224"/>
        <end position="226"/>
    </location>
    <ligand>
        <name>ATP</name>
        <dbReference type="ChEBI" id="CHEBI:30616"/>
    </ligand>
</feature>
<dbReference type="InterPro" id="IPR047090">
    <property type="entry name" value="AspRS_core"/>
</dbReference>
<feature type="binding site" evidence="7">
    <location>
        <position position="233"/>
    </location>
    <ligand>
        <name>ATP</name>
        <dbReference type="ChEBI" id="CHEBI:30616"/>
    </ligand>
</feature>
<keyword evidence="4 7" id="KW-0067">ATP-binding</keyword>
<dbReference type="Gene3D" id="3.30.1360.30">
    <property type="entry name" value="GAD-like domain"/>
    <property type="match status" value="1"/>
</dbReference>
<dbReference type="EMBL" id="JAAKDE010000016">
    <property type="protein sequence ID" value="MBA2133598.1"/>
    <property type="molecule type" value="Genomic_DNA"/>
</dbReference>
<dbReference type="Pfam" id="PF02938">
    <property type="entry name" value="GAD"/>
    <property type="match status" value="1"/>
</dbReference>
<comment type="caution">
    <text evidence="7">Lacks conserved residue(s) required for the propagation of feature annotation.</text>
</comment>
<dbReference type="NCBIfam" id="NF001750">
    <property type="entry name" value="PRK00476.1"/>
    <property type="match status" value="1"/>
</dbReference>
<dbReference type="SUPFAM" id="SSF55681">
    <property type="entry name" value="Class II aaRS and biotin synthetases"/>
    <property type="match status" value="1"/>
</dbReference>
<feature type="region of interest" description="Aspartate" evidence="7">
    <location>
        <begin position="202"/>
        <end position="205"/>
    </location>
</feature>
<comment type="similarity">
    <text evidence="1 7">Belongs to the class-II aminoacyl-tRNA synthetase family. Type 1 subfamily.</text>
</comment>
<dbReference type="CDD" id="cd04317">
    <property type="entry name" value="EcAspRS_like_N"/>
    <property type="match status" value="1"/>
</dbReference>
<dbReference type="InterPro" id="IPR012340">
    <property type="entry name" value="NA-bd_OB-fold"/>
</dbReference>
<feature type="binding site" evidence="7">
    <location>
        <position position="178"/>
    </location>
    <ligand>
        <name>L-aspartate</name>
        <dbReference type="ChEBI" id="CHEBI:29991"/>
    </ligand>
</feature>
<evidence type="ECO:0000256" key="5">
    <source>
        <dbReference type="ARBA" id="ARBA00022917"/>
    </source>
</evidence>
<feature type="binding site" evidence="7">
    <location>
        <position position="486"/>
    </location>
    <ligand>
        <name>ATP</name>
        <dbReference type="ChEBI" id="CHEBI:30616"/>
    </ligand>
</feature>
<keyword evidence="2 7" id="KW-0436">Ligase</keyword>
<dbReference type="GO" id="GO:0005524">
    <property type="term" value="F:ATP binding"/>
    <property type="evidence" value="ECO:0007669"/>
    <property type="project" value="UniProtKB-UniRule"/>
</dbReference>
<dbReference type="Gene3D" id="2.40.50.140">
    <property type="entry name" value="Nucleic acid-binding proteins"/>
    <property type="match status" value="1"/>
</dbReference>
<feature type="binding site" evidence="7">
    <location>
        <position position="224"/>
    </location>
    <ligand>
        <name>L-aspartate</name>
        <dbReference type="ChEBI" id="CHEBI:29991"/>
    </ligand>
</feature>
<feature type="domain" description="Aminoacyl-transfer RNA synthetases class-II family profile" evidence="8">
    <location>
        <begin position="145"/>
        <end position="559"/>
    </location>
</feature>
<dbReference type="InterPro" id="IPR002312">
    <property type="entry name" value="Asp/Asn-tRNA-synth_IIb"/>
</dbReference>
<accession>A0A8J6I258</accession>
<dbReference type="GO" id="GO:0003676">
    <property type="term" value="F:nucleic acid binding"/>
    <property type="evidence" value="ECO:0007669"/>
    <property type="project" value="InterPro"/>
</dbReference>
<dbReference type="InterPro" id="IPR029351">
    <property type="entry name" value="GAD_dom"/>
</dbReference>
<keyword evidence="5 7" id="KW-0648">Protein biosynthesis</keyword>
<protein>
    <recommendedName>
        <fullName evidence="7">Aspartate--tRNA ligase</fullName>
        <ecNumber evidence="7">6.1.1.12</ecNumber>
    </recommendedName>
    <alternativeName>
        <fullName evidence="7">Aspartyl-tRNA synthetase</fullName>
        <shortName evidence="7">AspRS</shortName>
    </alternativeName>
</protein>
<dbReference type="HAMAP" id="MF_00044">
    <property type="entry name" value="Asp_tRNA_synth_type1"/>
    <property type="match status" value="1"/>
</dbReference>
<evidence type="ECO:0000256" key="4">
    <source>
        <dbReference type="ARBA" id="ARBA00022840"/>
    </source>
</evidence>
<dbReference type="GO" id="GO:0006422">
    <property type="term" value="P:aspartyl-tRNA aminoacylation"/>
    <property type="evidence" value="ECO:0007669"/>
    <property type="project" value="UniProtKB-UniRule"/>
</dbReference>
<evidence type="ECO:0000259" key="8">
    <source>
        <dbReference type="PROSITE" id="PS50862"/>
    </source>
</evidence>
<reference evidence="9" key="1">
    <citation type="submission" date="2020-06" db="EMBL/GenBank/DDBJ databases">
        <title>Novel chitinolytic bacterium.</title>
        <authorList>
            <person name="Ungkulpasvich U."/>
            <person name="Kosugi A."/>
            <person name="Uke A."/>
        </authorList>
    </citation>
    <scope>NUCLEOTIDE SEQUENCE</scope>
    <source>
        <strain evidence="9">UUS1-1</strain>
    </source>
</reference>
<dbReference type="Proteomes" id="UP000657177">
    <property type="component" value="Unassembled WGS sequence"/>
</dbReference>
<evidence type="ECO:0000256" key="1">
    <source>
        <dbReference type="ARBA" id="ARBA00006303"/>
    </source>
</evidence>
<dbReference type="SUPFAM" id="SSF55261">
    <property type="entry name" value="GAD domain-like"/>
    <property type="match status" value="1"/>
</dbReference>
<dbReference type="Pfam" id="PF01336">
    <property type="entry name" value="tRNA_anti-codon"/>
    <property type="match status" value="1"/>
</dbReference>
<dbReference type="GO" id="GO:0004815">
    <property type="term" value="F:aspartate-tRNA ligase activity"/>
    <property type="evidence" value="ECO:0007669"/>
    <property type="project" value="UniProtKB-UniRule"/>
</dbReference>
<dbReference type="InterPro" id="IPR004115">
    <property type="entry name" value="GAD-like_sf"/>
</dbReference>
<feature type="binding site" evidence="7">
    <location>
        <position position="493"/>
    </location>
    <ligand>
        <name>L-aspartate</name>
        <dbReference type="ChEBI" id="CHEBI:29991"/>
    </ligand>
</feature>
<dbReference type="InterPro" id="IPR004364">
    <property type="entry name" value="Aa-tRNA-synt_II"/>
</dbReference>
<dbReference type="GO" id="GO:0140096">
    <property type="term" value="F:catalytic activity, acting on a protein"/>
    <property type="evidence" value="ECO:0007669"/>
    <property type="project" value="UniProtKB-ARBA"/>
</dbReference>
<feature type="binding site" evidence="7">
    <location>
        <position position="452"/>
    </location>
    <ligand>
        <name>L-aspartate</name>
        <dbReference type="ChEBI" id="CHEBI:29991"/>
    </ligand>
</feature>
<dbReference type="InterPro" id="IPR047089">
    <property type="entry name" value="Asp-tRNA-ligase_1_N"/>
</dbReference>
<evidence type="ECO:0000256" key="6">
    <source>
        <dbReference type="ARBA" id="ARBA00023146"/>
    </source>
</evidence>
<dbReference type="InterPro" id="IPR006195">
    <property type="entry name" value="aa-tRNA-synth_II"/>
</dbReference>
<sequence>MSSLIRTHECGLLGLNEVGQTVTLNGWVNRYRNLGGLLFVDLRDRSGVVQVVFNPEQQPELFKTAEALRNEYVIMVKGQVQKRPANMVNPEMTTGAVEVIASELVILNTAKTPPIYVNERPTEEETLRLRYRYLDLRRPEMQRNLALRHRIVKLIRDFLDKKGFWEIETPMLTRSTPEGARDFLVPSRVNPGQFYALPQSPQLFKQLLMVSGVEKYFQIARCFRDEDLRADRQPEFTQIDLEMSFIERENILALLEEMMAVLLKELKGIDIPRPFPRLDYEEAMNRFGSDKPDTRFGLELKDISALVADGEFAVFRKILAQGGKVVAFNAPGCGAYTRRELDDLSALAAKHGAQGVAYFALTEGKVKSPISKFFTEEQLAKVFARLEAKDGDLIIIIADQNPTQALMALGALRLEFGRRLNLIPENQYNFLWVLNFPLFEKDAATGRLVAMHHPFTSPLPEEKALLEVEPLKVRANAYDLVLNGMELGSGSIRIHERSLQEKIFATLGLSPDVVQEKFGFLLEAFEYGTPPHGGIALGLDRLVMLLAGASSMREVIAFPKTTSATCLMTMAPSEVTQEQLDEVHLVTKYRKPPAATTDLQG</sequence>
<keyword evidence="7" id="KW-0963">Cytoplasm</keyword>
<dbReference type="Pfam" id="PF00152">
    <property type="entry name" value="tRNA-synt_2"/>
    <property type="match status" value="1"/>
</dbReference>
<dbReference type="PANTHER" id="PTHR22594">
    <property type="entry name" value="ASPARTYL/LYSYL-TRNA SYNTHETASE"/>
    <property type="match status" value="1"/>
</dbReference>
<dbReference type="GO" id="GO:0005737">
    <property type="term" value="C:cytoplasm"/>
    <property type="evidence" value="ECO:0007669"/>
    <property type="project" value="UniProtKB-SubCell"/>
</dbReference>
<dbReference type="RefSeq" id="WP_181340066.1">
    <property type="nucleotide sequence ID" value="NZ_JAAKDE010000016.1"/>
</dbReference>
<dbReference type="SUPFAM" id="SSF50249">
    <property type="entry name" value="Nucleic acid-binding proteins"/>
    <property type="match status" value="1"/>
</dbReference>
<dbReference type="PANTHER" id="PTHR22594:SF5">
    <property type="entry name" value="ASPARTATE--TRNA LIGASE, MITOCHONDRIAL"/>
    <property type="match status" value="1"/>
</dbReference>
<keyword evidence="10" id="KW-1185">Reference proteome</keyword>